<comment type="caution">
    <text evidence="2">The sequence shown here is derived from an EMBL/GenBank/DDBJ whole genome shotgun (WGS) entry which is preliminary data.</text>
</comment>
<dbReference type="InterPro" id="IPR052895">
    <property type="entry name" value="HetReg/Transcr_Mod"/>
</dbReference>
<accession>A0A1Y2D6N0</accession>
<dbReference type="RefSeq" id="XP_040709390.1">
    <property type="nucleotide sequence ID" value="XM_040853655.1"/>
</dbReference>
<dbReference type="InterPro" id="IPR010730">
    <property type="entry name" value="HET"/>
</dbReference>
<dbReference type="OrthoDB" id="194358at2759"/>
<evidence type="ECO:0000313" key="3">
    <source>
        <dbReference type="Proteomes" id="UP000193689"/>
    </source>
</evidence>
<dbReference type="PANTHER" id="PTHR24148:SF64">
    <property type="entry name" value="HETEROKARYON INCOMPATIBILITY DOMAIN-CONTAINING PROTEIN"/>
    <property type="match status" value="1"/>
</dbReference>
<dbReference type="AlphaFoldDB" id="A0A1Y2D6N0"/>
<dbReference type="EMBL" id="MCFJ01000030">
    <property type="protein sequence ID" value="ORY54943.1"/>
    <property type="molecule type" value="Genomic_DNA"/>
</dbReference>
<gene>
    <name evidence="2" type="ORF">BCR38DRAFT_145020</name>
</gene>
<dbReference type="Proteomes" id="UP000193689">
    <property type="component" value="Unassembled WGS sequence"/>
</dbReference>
<name>A0A1Y2D6N0_9PEZI</name>
<dbReference type="Pfam" id="PF06985">
    <property type="entry name" value="HET"/>
    <property type="match status" value="1"/>
</dbReference>
<dbReference type="PANTHER" id="PTHR24148">
    <property type="entry name" value="ANKYRIN REPEAT DOMAIN-CONTAINING PROTEIN 39 HOMOLOG-RELATED"/>
    <property type="match status" value="1"/>
</dbReference>
<dbReference type="GeneID" id="63769867"/>
<protein>
    <recommendedName>
        <fullName evidence="1">Heterokaryon incompatibility domain-containing protein</fullName>
    </recommendedName>
</protein>
<reference evidence="2 3" key="1">
    <citation type="submission" date="2016-07" db="EMBL/GenBank/DDBJ databases">
        <title>Pervasive Adenine N6-methylation of Active Genes in Fungi.</title>
        <authorList>
            <consortium name="DOE Joint Genome Institute"/>
            <person name="Mondo S.J."/>
            <person name="Dannebaum R.O."/>
            <person name="Kuo R.C."/>
            <person name="Labutti K."/>
            <person name="Haridas S."/>
            <person name="Kuo A."/>
            <person name="Salamov A."/>
            <person name="Ahrendt S.R."/>
            <person name="Lipzen A."/>
            <person name="Sullivan W."/>
            <person name="Andreopoulos W.B."/>
            <person name="Clum A."/>
            <person name="Lindquist E."/>
            <person name="Daum C."/>
            <person name="Ramamoorthy G.K."/>
            <person name="Gryganskyi A."/>
            <person name="Culley D."/>
            <person name="Magnuson J.K."/>
            <person name="James T.Y."/>
            <person name="O'Malley M.A."/>
            <person name="Stajich J.E."/>
            <person name="Spatafora J.W."/>
            <person name="Visel A."/>
            <person name="Grigoriev I.V."/>
        </authorList>
    </citation>
    <scope>NUCLEOTIDE SEQUENCE [LARGE SCALE GENOMIC DNA]</scope>
    <source>
        <strain evidence="2 3">CBS 129021</strain>
    </source>
</reference>
<feature type="domain" description="Heterokaryon incompatibility" evidence="1">
    <location>
        <begin position="5"/>
        <end position="137"/>
    </location>
</feature>
<proteinExistence type="predicted"/>
<sequence length="149" mass="17448">MSAPVHSALKHLRYPREERTLRIDAVCINQASDTEHSFQLATRKRIYPRNWRTLMWLREDTLGATLTAVYLTMPRLLQLTTTRIATEERAAYLENTSKAHTSLKMNTAAWVMFTVYLKSLGDLSRRRYYERLWITQEAVLAPQIVFCVQ</sequence>
<evidence type="ECO:0000259" key="1">
    <source>
        <dbReference type="Pfam" id="PF06985"/>
    </source>
</evidence>
<organism evidence="2 3">
    <name type="scientific">Pseudomassariella vexata</name>
    <dbReference type="NCBI Taxonomy" id="1141098"/>
    <lineage>
        <taxon>Eukaryota</taxon>
        <taxon>Fungi</taxon>
        <taxon>Dikarya</taxon>
        <taxon>Ascomycota</taxon>
        <taxon>Pezizomycotina</taxon>
        <taxon>Sordariomycetes</taxon>
        <taxon>Xylariomycetidae</taxon>
        <taxon>Amphisphaeriales</taxon>
        <taxon>Pseudomassariaceae</taxon>
        <taxon>Pseudomassariella</taxon>
    </lineage>
</organism>
<keyword evidence="3" id="KW-1185">Reference proteome</keyword>
<dbReference type="InParanoid" id="A0A1Y2D6N0"/>
<evidence type="ECO:0000313" key="2">
    <source>
        <dbReference type="EMBL" id="ORY54943.1"/>
    </source>
</evidence>